<accession>A0A1R3RU73</accession>
<dbReference type="InterPro" id="IPR000873">
    <property type="entry name" value="AMP-dep_synth/lig_dom"/>
</dbReference>
<dbReference type="PANTHER" id="PTHR43201:SF6">
    <property type="entry name" value="ACYL COA SYNTHETASE (EUROFUNG)"/>
    <property type="match status" value="1"/>
</dbReference>
<dbReference type="Gene3D" id="3.30.300.30">
    <property type="match status" value="1"/>
</dbReference>
<feature type="domain" description="AMP-binding enzyme C-terminal" evidence="2">
    <location>
        <begin position="460"/>
        <end position="542"/>
    </location>
</feature>
<evidence type="ECO:0000313" key="4">
    <source>
        <dbReference type="Proteomes" id="UP000188318"/>
    </source>
</evidence>
<dbReference type="Gene3D" id="3.40.50.12780">
    <property type="entry name" value="N-terminal domain of ligase-like"/>
    <property type="match status" value="1"/>
</dbReference>
<proteinExistence type="predicted"/>
<protein>
    <recommendedName>
        <fullName evidence="5">AMP-dependent synthetase/ligase domain-containing protein</fullName>
    </recommendedName>
</protein>
<dbReference type="Proteomes" id="UP000188318">
    <property type="component" value="Unassembled WGS sequence"/>
</dbReference>
<dbReference type="EMBL" id="KV907496">
    <property type="protein sequence ID" value="OOF98017.1"/>
    <property type="molecule type" value="Genomic_DNA"/>
</dbReference>
<dbReference type="PANTHER" id="PTHR43201">
    <property type="entry name" value="ACYL-COA SYNTHETASE"/>
    <property type="match status" value="1"/>
</dbReference>
<evidence type="ECO:0000259" key="2">
    <source>
        <dbReference type="Pfam" id="PF13193"/>
    </source>
</evidence>
<dbReference type="OMA" id="GAPKIAM"/>
<evidence type="ECO:0000259" key="1">
    <source>
        <dbReference type="Pfam" id="PF00501"/>
    </source>
</evidence>
<dbReference type="InterPro" id="IPR042099">
    <property type="entry name" value="ANL_N_sf"/>
</dbReference>
<dbReference type="Pfam" id="PF13193">
    <property type="entry name" value="AMP-binding_C"/>
    <property type="match status" value="1"/>
</dbReference>
<dbReference type="AlphaFoldDB" id="A0A1R3RU73"/>
<dbReference type="GO" id="GO:0031956">
    <property type="term" value="F:medium-chain fatty acid-CoA ligase activity"/>
    <property type="evidence" value="ECO:0007669"/>
    <property type="project" value="TreeGrafter"/>
</dbReference>
<dbReference type="VEuPathDB" id="FungiDB:ASPCADRAFT_164191"/>
<organism evidence="3 4">
    <name type="scientific">Aspergillus carbonarius (strain ITEM 5010)</name>
    <dbReference type="NCBI Taxonomy" id="602072"/>
    <lineage>
        <taxon>Eukaryota</taxon>
        <taxon>Fungi</taxon>
        <taxon>Dikarya</taxon>
        <taxon>Ascomycota</taxon>
        <taxon>Pezizomycotina</taxon>
        <taxon>Eurotiomycetes</taxon>
        <taxon>Eurotiomycetidae</taxon>
        <taxon>Eurotiales</taxon>
        <taxon>Aspergillaceae</taxon>
        <taxon>Aspergillus</taxon>
        <taxon>Aspergillus subgen. Circumdati</taxon>
    </lineage>
</organism>
<feature type="domain" description="AMP-dependent synthetase/ligase" evidence="1">
    <location>
        <begin position="25"/>
        <end position="405"/>
    </location>
</feature>
<dbReference type="Pfam" id="PF00501">
    <property type="entry name" value="AMP-binding"/>
    <property type="match status" value="1"/>
</dbReference>
<gene>
    <name evidence="3" type="ORF">ASPCADRAFT_164191</name>
</gene>
<dbReference type="PROSITE" id="PS00455">
    <property type="entry name" value="AMP_BINDING"/>
    <property type="match status" value="1"/>
</dbReference>
<sequence>MSSSLSLIQGSSEPMLIPFSLGQLLDHQAAKYPTREAVVFPTEGVRYTYHELNSRVQIVSKALLAHGISAGNRIGVFSGNCVQYVEVFLAATRIGAITVLLNTAYSSIECQNVLKETGCSMLFTSSHIGKRSLASYLKHISVLMEKHELPDLKGIVLLQSRDLDSEYHLYEDFVNHASRMPEIGLSEEVDSDQTCTFQFTSGTTGAPKIAMLTHRNVINNGNLIGHRLQLTPEDVVCCPYPLFHISGLVIGLLSCLTHGATVVYPSPTYDPSAVLQSIVQEECTGLHGVPTIFIALLERYHHLKLGSIHIRTGLIGGAPLPAALIKEMQRAFGFEDLTVAYGMTETSPISFMSRALDQPDDGVVTHNALLPHTSAKIVDLEGKIVPRGVRGELCIAGYLVQKGYYENPGKTAEALKPDASGIVWMHSGDEALINEDGHCLITGRIKDIIIRGAENIYPAEIEERLNEHPAILQACVVGVQHRILGEEVAAILQPALDQPRPSGQEIIDWVQITLGTQKAPSWIFWLGNDGIPTAFPITESGKIKRAVVADLSNQLLAKKMPSGYMGPSSISPLR</sequence>
<dbReference type="STRING" id="602072.A0A1R3RU73"/>
<name>A0A1R3RU73_ASPC5</name>
<evidence type="ECO:0000313" key="3">
    <source>
        <dbReference type="EMBL" id="OOF98017.1"/>
    </source>
</evidence>
<dbReference type="OrthoDB" id="10253115at2759"/>
<dbReference type="GO" id="GO:0006631">
    <property type="term" value="P:fatty acid metabolic process"/>
    <property type="evidence" value="ECO:0007669"/>
    <property type="project" value="TreeGrafter"/>
</dbReference>
<reference evidence="4" key="1">
    <citation type="journal article" date="2017" name="Genome Biol.">
        <title>Comparative genomics reveals high biological diversity and specific adaptations in the industrially and medically important fungal genus Aspergillus.</title>
        <authorList>
            <person name="de Vries R.P."/>
            <person name="Riley R."/>
            <person name="Wiebenga A."/>
            <person name="Aguilar-Osorio G."/>
            <person name="Amillis S."/>
            <person name="Uchima C.A."/>
            <person name="Anderluh G."/>
            <person name="Asadollahi M."/>
            <person name="Askin M."/>
            <person name="Barry K."/>
            <person name="Battaglia E."/>
            <person name="Bayram O."/>
            <person name="Benocci T."/>
            <person name="Braus-Stromeyer S.A."/>
            <person name="Caldana C."/>
            <person name="Canovas D."/>
            <person name="Cerqueira G.C."/>
            <person name="Chen F."/>
            <person name="Chen W."/>
            <person name="Choi C."/>
            <person name="Clum A."/>
            <person name="Dos Santos R.A."/>
            <person name="Damasio A.R."/>
            <person name="Diallinas G."/>
            <person name="Emri T."/>
            <person name="Fekete E."/>
            <person name="Flipphi M."/>
            <person name="Freyberg S."/>
            <person name="Gallo A."/>
            <person name="Gournas C."/>
            <person name="Habgood R."/>
            <person name="Hainaut M."/>
            <person name="Harispe M.L."/>
            <person name="Henrissat B."/>
            <person name="Hilden K.S."/>
            <person name="Hope R."/>
            <person name="Hossain A."/>
            <person name="Karabika E."/>
            <person name="Karaffa L."/>
            <person name="Karanyi Z."/>
            <person name="Krasevec N."/>
            <person name="Kuo A."/>
            <person name="Kusch H."/>
            <person name="LaButti K."/>
            <person name="Lagendijk E.L."/>
            <person name="Lapidus A."/>
            <person name="Levasseur A."/>
            <person name="Lindquist E."/>
            <person name="Lipzen A."/>
            <person name="Logrieco A.F."/>
            <person name="MacCabe A."/>
            <person name="Maekelae M.R."/>
            <person name="Malavazi I."/>
            <person name="Melin P."/>
            <person name="Meyer V."/>
            <person name="Mielnichuk N."/>
            <person name="Miskei M."/>
            <person name="Molnar A.P."/>
            <person name="Mule G."/>
            <person name="Ngan C.Y."/>
            <person name="Orejas M."/>
            <person name="Orosz E."/>
            <person name="Ouedraogo J.P."/>
            <person name="Overkamp K.M."/>
            <person name="Park H.-S."/>
            <person name="Perrone G."/>
            <person name="Piumi F."/>
            <person name="Punt P.J."/>
            <person name="Ram A.F."/>
            <person name="Ramon A."/>
            <person name="Rauscher S."/>
            <person name="Record E."/>
            <person name="Riano-Pachon D.M."/>
            <person name="Robert V."/>
            <person name="Roehrig J."/>
            <person name="Ruller R."/>
            <person name="Salamov A."/>
            <person name="Salih N.S."/>
            <person name="Samson R.A."/>
            <person name="Sandor E."/>
            <person name="Sanguinetti M."/>
            <person name="Schuetze T."/>
            <person name="Sepcic K."/>
            <person name="Shelest E."/>
            <person name="Sherlock G."/>
            <person name="Sophianopoulou V."/>
            <person name="Squina F.M."/>
            <person name="Sun H."/>
            <person name="Susca A."/>
            <person name="Todd R.B."/>
            <person name="Tsang A."/>
            <person name="Unkles S.E."/>
            <person name="van de Wiele N."/>
            <person name="van Rossen-Uffink D."/>
            <person name="Oliveira J.V."/>
            <person name="Vesth T.C."/>
            <person name="Visser J."/>
            <person name="Yu J.-H."/>
            <person name="Zhou M."/>
            <person name="Andersen M.R."/>
            <person name="Archer D.B."/>
            <person name="Baker S.E."/>
            <person name="Benoit I."/>
            <person name="Brakhage A.A."/>
            <person name="Braus G.H."/>
            <person name="Fischer R."/>
            <person name="Frisvad J.C."/>
            <person name="Goldman G.H."/>
            <person name="Houbraken J."/>
            <person name="Oakley B."/>
            <person name="Pocsi I."/>
            <person name="Scazzocchio C."/>
            <person name="Seiboth B."/>
            <person name="vanKuyk P.A."/>
            <person name="Wortman J."/>
            <person name="Dyer P.S."/>
            <person name="Grigoriev I.V."/>
        </authorList>
    </citation>
    <scope>NUCLEOTIDE SEQUENCE [LARGE SCALE GENOMIC DNA]</scope>
    <source>
        <strain evidence="4">ITEM 5010</strain>
    </source>
</reference>
<evidence type="ECO:0008006" key="5">
    <source>
        <dbReference type="Google" id="ProtNLM"/>
    </source>
</evidence>
<dbReference type="InterPro" id="IPR020845">
    <property type="entry name" value="AMP-binding_CS"/>
</dbReference>
<dbReference type="InterPro" id="IPR025110">
    <property type="entry name" value="AMP-bd_C"/>
</dbReference>
<dbReference type="InterPro" id="IPR045851">
    <property type="entry name" value="AMP-bd_C_sf"/>
</dbReference>
<keyword evidence="4" id="KW-1185">Reference proteome</keyword>
<dbReference type="SUPFAM" id="SSF56801">
    <property type="entry name" value="Acetyl-CoA synthetase-like"/>
    <property type="match status" value="1"/>
</dbReference>